<evidence type="ECO:0000256" key="1">
    <source>
        <dbReference type="ARBA" id="ARBA00004651"/>
    </source>
</evidence>
<dbReference type="PANTHER" id="PTHR33508:SF1">
    <property type="entry name" value="UPF0056 MEMBRANE PROTEIN YHCE"/>
    <property type="match status" value="1"/>
</dbReference>
<protein>
    <recommendedName>
        <fullName evidence="7">UPF0056 membrane protein</fullName>
    </recommendedName>
</protein>
<evidence type="ECO:0000313" key="9">
    <source>
        <dbReference type="Proteomes" id="UP000190130"/>
    </source>
</evidence>
<gene>
    <name evidence="8" type="ORF">SAMN05660750_01214</name>
</gene>
<evidence type="ECO:0000256" key="4">
    <source>
        <dbReference type="ARBA" id="ARBA00022692"/>
    </source>
</evidence>
<comment type="similarity">
    <text evidence="2 7">Belongs to the UPF0056 (MarC) family.</text>
</comment>
<reference evidence="8 9" key="1">
    <citation type="submission" date="2017-02" db="EMBL/GenBank/DDBJ databases">
        <authorList>
            <person name="Peterson S.W."/>
        </authorList>
    </citation>
    <scope>NUCLEOTIDE SEQUENCE [LARGE SCALE GENOMIC DNA]</scope>
    <source>
        <strain evidence="8 9">DSM 9653</strain>
    </source>
</reference>
<dbReference type="Pfam" id="PF01914">
    <property type="entry name" value="MarC"/>
    <property type="match status" value="1"/>
</dbReference>
<dbReference type="AlphaFoldDB" id="A0A1T5C8W4"/>
<keyword evidence="6 7" id="KW-0472">Membrane</keyword>
<name>A0A1T5C8W4_9HYPH</name>
<accession>A0A1T5C8W4</accession>
<dbReference type="NCBIfam" id="TIGR00427">
    <property type="entry name" value="NAAT family transporter"/>
    <property type="match status" value="1"/>
</dbReference>
<dbReference type="InterPro" id="IPR002771">
    <property type="entry name" value="Multi_antbiot-R_MarC"/>
</dbReference>
<keyword evidence="4 7" id="KW-0812">Transmembrane</keyword>
<feature type="transmembrane region" description="Helical" evidence="7">
    <location>
        <begin position="78"/>
        <end position="97"/>
    </location>
</feature>
<evidence type="ECO:0000256" key="2">
    <source>
        <dbReference type="ARBA" id="ARBA00009784"/>
    </source>
</evidence>
<keyword evidence="5 7" id="KW-1133">Transmembrane helix</keyword>
<feature type="transmembrane region" description="Helical" evidence="7">
    <location>
        <begin position="186"/>
        <end position="206"/>
    </location>
</feature>
<feature type="transmembrane region" description="Helical" evidence="7">
    <location>
        <begin position="150"/>
        <end position="174"/>
    </location>
</feature>
<evidence type="ECO:0000256" key="5">
    <source>
        <dbReference type="ARBA" id="ARBA00022989"/>
    </source>
</evidence>
<keyword evidence="3" id="KW-1003">Cell membrane</keyword>
<dbReference type="Proteomes" id="UP000190130">
    <property type="component" value="Unassembled WGS sequence"/>
</dbReference>
<feature type="transmembrane region" description="Helical" evidence="7">
    <location>
        <begin position="47"/>
        <end position="66"/>
    </location>
</feature>
<proteinExistence type="inferred from homology"/>
<evidence type="ECO:0000313" key="8">
    <source>
        <dbReference type="EMBL" id="SKB55867.1"/>
    </source>
</evidence>
<dbReference type="EMBL" id="FUYX01000003">
    <property type="protein sequence ID" value="SKB55867.1"/>
    <property type="molecule type" value="Genomic_DNA"/>
</dbReference>
<dbReference type="GO" id="GO:0005886">
    <property type="term" value="C:plasma membrane"/>
    <property type="evidence" value="ECO:0007669"/>
    <property type="project" value="UniProtKB-SubCell"/>
</dbReference>
<sequence length="215" mass="22448">MVKSCRMFVEFATSALVTMLVTLDPPGLAPIFLSLTRGMSAGERRQVAVRASIIAFCIMGFFGVAGDVVLKALGVSLPAFRIAGGLLLFWIAFEMVFERRTERKQQTAETAITLDHIRNVAAFPLAIPLMAGPGALTAMILLAGRAGGDPLLLVTLAAICGLVILSCLAVFLTATPIAKLLGVTGNVVLTRLLGVILAALAVQFVIDGIKAALAG</sequence>
<evidence type="ECO:0000256" key="7">
    <source>
        <dbReference type="RuleBase" id="RU362048"/>
    </source>
</evidence>
<comment type="caution">
    <text evidence="7">Lacks conserved residue(s) required for the propagation of feature annotation.</text>
</comment>
<feature type="transmembrane region" description="Helical" evidence="7">
    <location>
        <begin position="120"/>
        <end position="144"/>
    </location>
</feature>
<dbReference type="PANTHER" id="PTHR33508">
    <property type="entry name" value="UPF0056 MEMBRANE PROTEIN YHCE"/>
    <property type="match status" value="1"/>
</dbReference>
<evidence type="ECO:0000256" key="3">
    <source>
        <dbReference type="ARBA" id="ARBA00022475"/>
    </source>
</evidence>
<comment type="subcellular location">
    <subcellularLocation>
        <location evidence="1 7">Cell membrane</location>
        <topology evidence="1 7">Multi-pass membrane protein</topology>
    </subcellularLocation>
</comment>
<evidence type="ECO:0000256" key="6">
    <source>
        <dbReference type="ARBA" id="ARBA00023136"/>
    </source>
</evidence>
<organism evidence="8 9">
    <name type="scientific">Bosea thiooxidans</name>
    <dbReference type="NCBI Taxonomy" id="53254"/>
    <lineage>
        <taxon>Bacteria</taxon>
        <taxon>Pseudomonadati</taxon>
        <taxon>Pseudomonadota</taxon>
        <taxon>Alphaproteobacteria</taxon>
        <taxon>Hyphomicrobiales</taxon>
        <taxon>Boseaceae</taxon>
        <taxon>Bosea</taxon>
    </lineage>
</organism>